<comment type="caution">
    <text evidence="3">The sequence shown here is derived from an EMBL/GenBank/DDBJ whole genome shotgun (WGS) entry which is preliminary data.</text>
</comment>
<dbReference type="EMBL" id="BGZK01000123">
    <property type="protein sequence ID" value="GBP20846.1"/>
    <property type="molecule type" value="Genomic_DNA"/>
</dbReference>
<feature type="coiled-coil region" evidence="1">
    <location>
        <begin position="564"/>
        <end position="605"/>
    </location>
</feature>
<proteinExistence type="predicted"/>
<sequence length="687" mass="79480">MRKDLNPRKNSKIMEAHLDNFESTRAIPSDNPIYEDPRDVIGEKHFKPVKKRMISEMSTNSPRGNESRSLLREQKRKLTKKYENLITTLMDRCEANVIMISEKEAQVAKLKDKLRSVLEYNKQFADENDTLKQQYNTMVVYIEDCKRMIEDLETRNRSLEEKCQDMAEKVKQIDAIDKEWSSAIPLVEVCMSCSSREILLRQTKDHNTRLQRDMEAMKDVLYRLNLQLSRYQEKLRSTLNPFKESSQESAILSRSSEVYKGEQVINLDSFLGINLPSKQDLPAVESEQAHIGRVVDLSGLLSAQALAPLFNAYQESIQEKENLISDYEKQFENFNKKTKQIVADNKSLISKVDSLENEIASLRQNIKKISVEKETMEIDRATLLERTEKAELKLKEVYELYEDKMAAMMRDYETIHREYFATKSALAMAESRAANLDATLRAPRTVPADLHERRVHHCQRLLEELKHQYSMESERRSEQISKLQEQKKSLEEKYKKICEEHETVKGELTTALKNVRLYRRAAVIFRQRLRASVASMASLRRSGRRARAVNAAGKRALHKLETIKAEIKAVKARAYSSLEELERRILSQERRAARAEADYQRELERAQLVVEHKERIIRSLIDKVADVEEVRLSQSSSNRLQGILPEPTSHDDSASLSQKNREGKDGKKGAVKLVPVSGGYFQDPKRN</sequence>
<reference evidence="3 4" key="1">
    <citation type="journal article" date="2019" name="Commun. Biol.">
        <title>The bagworm genome reveals a unique fibroin gene that provides high tensile strength.</title>
        <authorList>
            <person name="Kono N."/>
            <person name="Nakamura H."/>
            <person name="Ohtoshi R."/>
            <person name="Tomita M."/>
            <person name="Numata K."/>
            <person name="Arakawa K."/>
        </authorList>
    </citation>
    <scope>NUCLEOTIDE SEQUENCE [LARGE SCALE GENOMIC DNA]</scope>
</reference>
<name>A0A4C1U4T4_EUMVA</name>
<feature type="coiled-coil region" evidence="1">
    <location>
        <begin position="448"/>
        <end position="507"/>
    </location>
</feature>
<feature type="compositionally biased region" description="Basic and acidic residues" evidence="2">
    <location>
        <begin position="648"/>
        <end position="668"/>
    </location>
</feature>
<protein>
    <submittedName>
        <fullName evidence="3">Protein Cep89 homolog</fullName>
    </submittedName>
</protein>
<evidence type="ECO:0000256" key="1">
    <source>
        <dbReference type="SAM" id="Coils"/>
    </source>
</evidence>
<dbReference type="OrthoDB" id="6622877at2759"/>
<dbReference type="AlphaFoldDB" id="A0A4C1U4T4"/>
<organism evidence="3 4">
    <name type="scientific">Eumeta variegata</name>
    <name type="common">Bagworm moth</name>
    <name type="synonym">Eumeta japonica</name>
    <dbReference type="NCBI Taxonomy" id="151549"/>
    <lineage>
        <taxon>Eukaryota</taxon>
        <taxon>Metazoa</taxon>
        <taxon>Ecdysozoa</taxon>
        <taxon>Arthropoda</taxon>
        <taxon>Hexapoda</taxon>
        <taxon>Insecta</taxon>
        <taxon>Pterygota</taxon>
        <taxon>Neoptera</taxon>
        <taxon>Endopterygota</taxon>
        <taxon>Lepidoptera</taxon>
        <taxon>Glossata</taxon>
        <taxon>Ditrysia</taxon>
        <taxon>Tineoidea</taxon>
        <taxon>Psychidae</taxon>
        <taxon>Oiketicinae</taxon>
        <taxon>Eumeta</taxon>
    </lineage>
</organism>
<dbReference type="PANTHER" id="PTHR36170:SF1">
    <property type="entry name" value="CENTROSOMAL PROTEIN OF 89 KDA"/>
    <property type="match status" value="1"/>
</dbReference>
<dbReference type="GO" id="GO:0097539">
    <property type="term" value="C:ciliary transition fiber"/>
    <property type="evidence" value="ECO:0007669"/>
    <property type="project" value="TreeGrafter"/>
</dbReference>
<evidence type="ECO:0000313" key="3">
    <source>
        <dbReference type="EMBL" id="GBP20846.1"/>
    </source>
</evidence>
<dbReference type="GO" id="GO:0007268">
    <property type="term" value="P:chemical synaptic transmission"/>
    <property type="evidence" value="ECO:0007669"/>
    <property type="project" value="InterPro"/>
</dbReference>
<feature type="coiled-coil region" evidence="1">
    <location>
        <begin position="200"/>
        <end position="234"/>
    </location>
</feature>
<evidence type="ECO:0000256" key="2">
    <source>
        <dbReference type="SAM" id="MobiDB-lite"/>
    </source>
</evidence>
<dbReference type="STRING" id="151549.A0A4C1U4T4"/>
<dbReference type="GO" id="GO:0060271">
    <property type="term" value="P:cilium assembly"/>
    <property type="evidence" value="ECO:0007669"/>
    <property type="project" value="InterPro"/>
</dbReference>
<evidence type="ECO:0000313" key="4">
    <source>
        <dbReference type="Proteomes" id="UP000299102"/>
    </source>
</evidence>
<dbReference type="GO" id="GO:0045202">
    <property type="term" value="C:synapse"/>
    <property type="evidence" value="ECO:0007669"/>
    <property type="project" value="GOC"/>
</dbReference>
<gene>
    <name evidence="3" type="primary">Cep89</name>
    <name evidence="3" type="ORF">EVAR_80663_1</name>
</gene>
<feature type="region of interest" description="Disordered" evidence="2">
    <location>
        <begin position="636"/>
        <end position="687"/>
    </location>
</feature>
<keyword evidence="1" id="KW-0175">Coiled coil</keyword>
<dbReference type="Proteomes" id="UP000299102">
    <property type="component" value="Unassembled WGS sequence"/>
</dbReference>
<feature type="coiled-coil region" evidence="1">
    <location>
        <begin position="310"/>
        <end position="404"/>
    </location>
</feature>
<accession>A0A4C1U4T4</accession>
<dbReference type="PANTHER" id="PTHR36170">
    <property type="entry name" value="CENTROSOMAL PROTEIN OF 89 KDA"/>
    <property type="match status" value="1"/>
</dbReference>
<keyword evidence="4" id="KW-1185">Reference proteome</keyword>
<dbReference type="InterPro" id="IPR033545">
    <property type="entry name" value="CEP89"/>
</dbReference>
<dbReference type="GO" id="GO:0005814">
    <property type="term" value="C:centriole"/>
    <property type="evidence" value="ECO:0007669"/>
    <property type="project" value="InterPro"/>
</dbReference>
<feature type="coiled-coil region" evidence="1">
    <location>
        <begin position="142"/>
        <end position="176"/>
    </location>
</feature>
<dbReference type="GO" id="GO:0007005">
    <property type="term" value="P:mitochondrion organization"/>
    <property type="evidence" value="ECO:0007669"/>
    <property type="project" value="InterPro"/>
</dbReference>